<dbReference type="Proteomes" id="UP000053257">
    <property type="component" value="Unassembled WGS sequence"/>
</dbReference>
<name>A0A0C3SAK8_PHLG1</name>
<proteinExistence type="predicted"/>
<keyword evidence="1" id="KW-0560">Oxidoreductase</keyword>
<dbReference type="PANTHER" id="PTHR43157:SF31">
    <property type="entry name" value="PHOSPHATIDYLINOSITOL-GLYCAN BIOSYNTHESIS CLASS F PROTEIN"/>
    <property type="match status" value="1"/>
</dbReference>
<sequence>MNSLFLQLKYFAQVCEQSWPPKPQFSTDQIPDLSGRIALLEHNAKTYLAVRNKEKADETIAELKELTGKEAIFLDLDLSSLASVRRAAAQFLSKEKELHILFNNAGVMWCPVELITEDGFDMQWGTNVVGHFLFTELLVPALAAGARTSPDNYSRVVTTSSCTSYARNIDYDTFRDSPKRNKIGTYNLYYQSKLGNAMVARDAAKRYGDQGILSFSCNPGNLRTDLMRRTTGFRAWFILQDTMVYPARLGALTQLWAGTMPETAKYNGEFLIPWARLGKCRHEVYDPKETEKLWAWLEDAVKPIAG</sequence>
<dbReference type="HOGENOM" id="CLU_010194_44_6_1"/>
<keyword evidence="3" id="KW-1185">Reference proteome</keyword>
<dbReference type="EMBL" id="KN840503">
    <property type="protein sequence ID" value="KIP07140.1"/>
    <property type="molecule type" value="Genomic_DNA"/>
</dbReference>
<dbReference type="STRING" id="745531.A0A0C3SAK8"/>
<evidence type="ECO:0000313" key="3">
    <source>
        <dbReference type="Proteomes" id="UP000053257"/>
    </source>
</evidence>
<evidence type="ECO:0008006" key="4">
    <source>
        <dbReference type="Google" id="ProtNLM"/>
    </source>
</evidence>
<dbReference type="Gene3D" id="3.40.50.720">
    <property type="entry name" value="NAD(P)-binding Rossmann-like Domain"/>
    <property type="match status" value="1"/>
</dbReference>
<dbReference type="AlphaFoldDB" id="A0A0C3SAK8"/>
<dbReference type="SUPFAM" id="SSF51735">
    <property type="entry name" value="NAD(P)-binding Rossmann-fold domains"/>
    <property type="match status" value="1"/>
</dbReference>
<dbReference type="GO" id="GO:0016491">
    <property type="term" value="F:oxidoreductase activity"/>
    <property type="evidence" value="ECO:0007669"/>
    <property type="project" value="UniProtKB-KW"/>
</dbReference>
<protein>
    <recommendedName>
        <fullName evidence="4">NAD(P)-binding protein</fullName>
    </recommendedName>
</protein>
<evidence type="ECO:0000313" key="2">
    <source>
        <dbReference type="EMBL" id="KIP07140.1"/>
    </source>
</evidence>
<dbReference type="PANTHER" id="PTHR43157">
    <property type="entry name" value="PHOSPHATIDYLINOSITOL-GLYCAN BIOSYNTHESIS CLASS F PROTEIN-RELATED"/>
    <property type="match status" value="1"/>
</dbReference>
<dbReference type="InterPro" id="IPR036291">
    <property type="entry name" value="NAD(P)-bd_dom_sf"/>
</dbReference>
<organism evidence="2 3">
    <name type="scientific">Phlebiopsis gigantea (strain 11061_1 CR5-6)</name>
    <name type="common">White-rot fungus</name>
    <name type="synonym">Peniophora gigantea</name>
    <dbReference type="NCBI Taxonomy" id="745531"/>
    <lineage>
        <taxon>Eukaryota</taxon>
        <taxon>Fungi</taxon>
        <taxon>Dikarya</taxon>
        <taxon>Basidiomycota</taxon>
        <taxon>Agaricomycotina</taxon>
        <taxon>Agaricomycetes</taxon>
        <taxon>Polyporales</taxon>
        <taxon>Phanerochaetaceae</taxon>
        <taxon>Phlebiopsis</taxon>
    </lineage>
</organism>
<gene>
    <name evidence="2" type="ORF">PHLGIDRAFT_513187</name>
</gene>
<reference evidence="2 3" key="1">
    <citation type="journal article" date="2014" name="PLoS Genet.">
        <title>Analysis of the Phlebiopsis gigantea genome, transcriptome and secretome provides insight into its pioneer colonization strategies of wood.</title>
        <authorList>
            <person name="Hori C."/>
            <person name="Ishida T."/>
            <person name="Igarashi K."/>
            <person name="Samejima M."/>
            <person name="Suzuki H."/>
            <person name="Master E."/>
            <person name="Ferreira P."/>
            <person name="Ruiz-Duenas F.J."/>
            <person name="Held B."/>
            <person name="Canessa P."/>
            <person name="Larrondo L.F."/>
            <person name="Schmoll M."/>
            <person name="Druzhinina I.S."/>
            <person name="Kubicek C.P."/>
            <person name="Gaskell J.A."/>
            <person name="Kersten P."/>
            <person name="St John F."/>
            <person name="Glasner J."/>
            <person name="Sabat G."/>
            <person name="Splinter BonDurant S."/>
            <person name="Syed K."/>
            <person name="Yadav J."/>
            <person name="Mgbeahuruike A.C."/>
            <person name="Kovalchuk A."/>
            <person name="Asiegbu F.O."/>
            <person name="Lackner G."/>
            <person name="Hoffmeister D."/>
            <person name="Rencoret J."/>
            <person name="Gutierrez A."/>
            <person name="Sun H."/>
            <person name="Lindquist E."/>
            <person name="Barry K."/>
            <person name="Riley R."/>
            <person name="Grigoriev I.V."/>
            <person name="Henrissat B."/>
            <person name="Kues U."/>
            <person name="Berka R.M."/>
            <person name="Martinez A.T."/>
            <person name="Covert S.F."/>
            <person name="Blanchette R.A."/>
            <person name="Cullen D."/>
        </authorList>
    </citation>
    <scope>NUCLEOTIDE SEQUENCE [LARGE SCALE GENOMIC DNA]</scope>
    <source>
        <strain evidence="2 3">11061_1 CR5-6</strain>
    </source>
</reference>
<accession>A0A0C3SAK8</accession>
<dbReference type="InterPro" id="IPR002347">
    <property type="entry name" value="SDR_fam"/>
</dbReference>
<evidence type="ECO:0000256" key="1">
    <source>
        <dbReference type="ARBA" id="ARBA00023002"/>
    </source>
</evidence>
<dbReference type="OrthoDB" id="191139at2759"/>
<dbReference type="Pfam" id="PF00106">
    <property type="entry name" value="adh_short"/>
    <property type="match status" value="1"/>
</dbReference>